<organism evidence="1 2">
    <name type="scientific">Saitoella complicata (strain BCRC 22490 / CBS 7301 / JCM 7358 / NBRC 10748 / NRRL Y-17804)</name>
    <dbReference type="NCBI Taxonomy" id="698492"/>
    <lineage>
        <taxon>Eukaryota</taxon>
        <taxon>Fungi</taxon>
        <taxon>Dikarya</taxon>
        <taxon>Ascomycota</taxon>
        <taxon>Taphrinomycotina</taxon>
        <taxon>Taphrinomycotina incertae sedis</taxon>
        <taxon>Saitoella</taxon>
    </lineage>
</organism>
<proteinExistence type="predicted"/>
<evidence type="ECO:0000313" key="2">
    <source>
        <dbReference type="Proteomes" id="UP000033140"/>
    </source>
</evidence>
<gene>
    <name evidence="1" type="ORF">G7K_4011-t1</name>
</gene>
<dbReference type="Proteomes" id="UP000033140">
    <property type="component" value="Unassembled WGS sequence"/>
</dbReference>
<keyword evidence="2" id="KW-1185">Reference proteome</keyword>
<sequence>MHHYSALGTHLHLSERCDPNMPGRSTHTAVVDVAMAPINLENVYPPEPKFVHFPSRRSTVHGTKGMISSSQPLANQAGLRVLLQGGNAADAAVAVAAALNVTEPGSTGIGGDMFCLFYDAKTKTVKGLNGSGRSPKALDMPKARELGISGTEIPLDNINAATVPGAAAGWVDTLKLFGSGEVTMEDVLTPAIELAEDGFPVSEISAYYWGLAEQQIKAASPNFAEMLSKVTGKAPKAGELMHNSTLAQTFRAVAKEGFDGFYKGRIADAIVELVKSRGGVMTHDDLASHTSTPVDPINIDFKGLTVWECPPNGQGIVALMALGILQEMEAQGRCGKLDEMEHNSPEYLHAIIEALRLAFADAKAYVSDQDVEHVPTIAMLNKDYLASRAKLFDPSKQTADLKEGTPVNSSDTVYFTTADRWGNACSFIISNYAGFGTGAIPKNCGFTLQNRGSNFVLVDGHPNMLKGRKRPYHTIIPAMVTDSKTGELWASYGVMGGFMQPQGHVQVLLNLLHHGTTPQAALDAPRICLGAGMPDAGPIDSTVYIEEGIPEATVEKLKAMGHKVVVATEFQRGTFGRGQVIRCHKDGKDKSQVVWSGGSDMRGDGAALGW</sequence>
<dbReference type="InterPro" id="IPR043137">
    <property type="entry name" value="GGT_ssub_C"/>
</dbReference>
<evidence type="ECO:0008006" key="3">
    <source>
        <dbReference type="Google" id="ProtNLM"/>
    </source>
</evidence>
<evidence type="ECO:0000313" key="1">
    <source>
        <dbReference type="EMBL" id="GAO49874.1"/>
    </source>
</evidence>
<dbReference type="Pfam" id="PF01019">
    <property type="entry name" value="G_glu_transpept"/>
    <property type="match status" value="1"/>
</dbReference>
<dbReference type="InterPro" id="IPR043138">
    <property type="entry name" value="GGT_lsub"/>
</dbReference>
<name>A0A0E9NJ61_SAICN</name>
<comment type="caution">
    <text evidence="1">The sequence shown here is derived from an EMBL/GenBank/DDBJ whole genome shotgun (WGS) entry which is preliminary data.</text>
</comment>
<dbReference type="PANTHER" id="PTHR43881:SF1">
    <property type="entry name" value="GAMMA-GLUTAMYLTRANSPEPTIDASE (AFU_ORTHOLOGUE AFUA_4G13580)"/>
    <property type="match status" value="1"/>
</dbReference>
<dbReference type="STRING" id="698492.A0A0E9NJ61"/>
<dbReference type="Gene3D" id="1.10.246.130">
    <property type="match status" value="1"/>
</dbReference>
<dbReference type="AlphaFoldDB" id="A0A0E9NJ61"/>
<dbReference type="OMA" id="EGNMVSY"/>
<dbReference type="Gene3D" id="3.60.20.40">
    <property type="match status" value="1"/>
</dbReference>
<dbReference type="InterPro" id="IPR052896">
    <property type="entry name" value="GGT-like_enzyme"/>
</dbReference>
<reference evidence="1 2" key="3">
    <citation type="journal article" date="2015" name="Genome Announc.">
        <title>Draft Genome Sequence of the Archiascomycetous Yeast Saitoella complicata.</title>
        <authorList>
            <person name="Yamauchi K."/>
            <person name="Kondo S."/>
            <person name="Hamamoto M."/>
            <person name="Takahashi Y."/>
            <person name="Ogura Y."/>
            <person name="Hayashi T."/>
            <person name="Nishida H."/>
        </authorList>
    </citation>
    <scope>NUCLEOTIDE SEQUENCE [LARGE SCALE GENOMIC DNA]</scope>
    <source>
        <strain evidence="1 2">NRRL Y-17804</strain>
    </source>
</reference>
<reference evidence="1 2" key="1">
    <citation type="journal article" date="2011" name="J. Gen. Appl. Microbiol.">
        <title>Draft genome sequencing of the enigmatic yeast Saitoella complicata.</title>
        <authorList>
            <person name="Nishida H."/>
            <person name="Hamamoto M."/>
            <person name="Sugiyama J."/>
        </authorList>
    </citation>
    <scope>NUCLEOTIDE SEQUENCE [LARGE SCALE GENOMIC DNA]</scope>
    <source>
        <strain evidence="1 2">NRRL Y-17804</strain>
    </source>
</reference>
<dbReference type="InterPro" id="IPR029055">
    <property type="entry name" value="Ntn_hydrolases_N"/>
</dbReference>
<dbReference type="PANTHER" id="PTHR43881">
    <property type="entry name" value="GAMMA-GLUTAMYLTRANSPEPTIDASE (AFU_ORTHOLOGUE AFUA_4G13580)"/>
    <property type="match status" value="1"/>
</dbReference>
<accession>A0A0E9NJ61</accession>
<dbReference type="SUPFAM" id="SSF56235">
    <property type="entry name" value="N-terminal nucleophile aminohydrolases (Ntn hydrolases)"/>
    <property type="match status" value="1"/>
</dbReference>
<dbReference type="PRINTS" id="PR01210">
    <property type="entry name" value="GGTRANSPTASE"/>
</dbReference>
<dbReference type="EMBL" id="BACD03000026">
    <property type="protein sequence ID" value="GAO49874.1"/>
    <property type="molecule type" value="Genomic_DNA"/>
</dbReference>
<reference evidence="1 2" key="2">
    <citation type="journal article" date="2014" name="J. Gen. Appl. Microbiol.">
        <title>The early diverging ascomycetous budding yeast Saitoella complicata has three histone deacetylases belonging to the Clr6, Hos2, and Rpd3 lineages.</title>
        <authorList>
            <person name="Nishida H."/>
            <person name="Matsumoto T."/>
            <person name="Kondo S."/>
            <person name="Hamamoto M."/>
            <person name="Yoshikawa H."/>
        </authorList>
    </citation>
    <scope>NUCLEOTIDE SEQUENCE [LARGE SCALE GENOMIC DNA]</scope>
    <source>
        <strain evidence="1 2">NRRL Y-17804</strain>
    </source>
</reference>
<protein>
    <recommendedName>
        <fullName evidence="3">Gamma-glutamyltransferase</fullName>
    </recommendedName>
</protein>